<dbReference type="Gene3D" id="3.40.50.1110">
    <property type="entry name" value="SGNH hydrolase"/>
    <property type="match status" value="1"/>
</dbReference>
<evidence type="ECO:0000256" key="2">
    <source>
        <dbReference type="SAM" id="SignalP"/>
    </source>
</evidence>
<dbReference type="PANTHER" id="PTHR45648:SF85">
    <property type="entry name" value="A, PUTATIVE (AFU_ORTHOLOGUE AFUA_2G10760)-RELATED"/>
    <property type="match status" value="1"/>
</dbReference>
<dbReference type="GO" id="GO:0016787">
    <property type="term" value="F:hydrolase activity"/>
    <property type="evidence" value="ECO:0007669"/>
    <property type="project" value="UniProtKB-KW"/>
</dbReference>
<feature type="chain" id="PRO_5040934458" description="Carbohydrate esterase family 16 protein" evidence="2">
    <location>
        <begin position="19"/>
        <end position="348"/>
    </location>
</feature>
<dbReference type="PANTHER" id="PTHR45648">
    <property type="entry name" value="GDSL LIPASE/ACYLHYDROLASE FAMILY PROTEIN (AFU_ORTHOLOGUE AFUA_4G14700)"/>
    <property type="match status" value="1"/>
</dbReference>
<evidence type="ECO:0000313" key="4">
    <source>
        <dbReference type="Proteomes" id="UP001140560"/>
    </source>
</evidence>
<sequence>MRFDECALWLSLAACALATPTPSPNNKKTHFDWSTTKSLIAFGDSYTFVQGALGHPNYTFIGDAFNLSFTPAQLFSNRIVLNQTDTTQGTAEGGPNWVEFLTNCGTKKGLTDPQTCKVQLWDFAYAGANTVSQVGFTPPHWNHTVSFQKQVEQFEKYGNPALETIHLKKEDSLVAVWIGINDINDLAKLRGKNASFTPLYEQVEDYVFESVEKIYALGYRNFLFMNLPPLDRSPSPSVNASLVDTFNSIQASHANAFQSSHQDATVLQYDVNTVLNKILDNHDDYGFKKITNYCPGYNQPDIRVNPGKYGCGEGLDTYFWYDSGHLGSRTHKVFTKQLRRWLVKKSGW</sequence>
<dbReference type="InterPro" id="IPR036514">
    <property type="entry name" value="SGNH_hydro_sf"/>
</dbReference>
<keyword evidence="2" id="KW-0732">Signal</keyword>
<dbReference type="SUPFAM" id="SSF52266">
    <property type="entry name" value="SGNH hydrolase"/>
    <property type="match status" value="1"/>
</dbReference>
<dbReference type="EMBL" id="JAPEUY010000001">
    <property type="protein sequence ID" value="KAJ4377341.1"/>
    <property type="molecule type" value="Genomic_DNA"/>
</dbReference>
<protein>
    <recommendedName>
        <fullName evidence="5">Carbohydrate esterase family 16 protein</fullName>
    </recommendedName>
</protein>
<evidence type="ECO:0000313" key="3">
    <source>
        <dbReference type="EMBL" id="KAJ4377341.1"/>
    </source>
</evidence>
<comment type="caution">
    <text evidence="3">The sequence shown here is derived from an EMBL/GenBank/DDBJ whole genome shotgun (WGS) entry which is preliminary data.</text>
</comment>
<name>A0A9W8YGJ9_9PLEO</name>
<dbReference type="Proteomes" id="UP001140560">
    <property type="component" value="Unassembled WGS sequence"/>
</dbReference>
<evidence type="ECO:0008006" key="5">
    <source>
        <dbReference type="Google" id="ProtNLM"/>
    </source>
</evidence>
<evidence type="ECO:0000256" key="1">
    <source>
        <dbReference type="ARBA" id="ARBA00022801"/>
    </source>
</evidence>
<dbReference type="CDD" id="cd01846">
    <property type="entry name" value="fatty_acyltransferase_like"/>
    <property type="match status" value="1"/>
</dbReference>
<organism evidence="3 4">
    <name type="scientific">Neocucurbitaria cava</name>
    <dbReference type="NCBI Taxonomy" id="798079"/>
    <lineage>
        <taxon>Eukaryota</taxon>
        <taxon>Fungi</taxon>
        <taxon>Dikarya</taxon>
        <taxon>Ascomycota</taxon>
        <taxon>Pezizomycotina</taxon>
        <taxon>Dothideomycetes</taxon>
        <taxon>Pleosporomycetidae</taxon>
        <taxon>Pleosporales</taxon>
        <taxon>Pleosporineae</taxon>
        <taxon>Cucurbitariaceae</taxon>
        <taxon>Neocucurbitaria</taxon>
    </lineage>
</organism>
<proteinExistence type="predicted"/>
<dbReference type="InterPro" id="IPR051058">
    <property type="entry name" value="GDSL_Est/Lipase"/>
</dbReference>
<keyword evidence="1" id="KW-0378">Hydrolase</keyword>
<reference evidence="3" key="1">
    <citation type="submission" date="2022-10" db="EMBL/GenBank/DDBJ databases">
        <title>Tapping the CABI collections for fungal endophytes: first genome assemblies for Collariella, Neodidymelliopsis, Ascochyta clinopodiicola, Didymella pomorum, Didymosphaeria variabile, Neocosmospora piperis and Neocucurbitaria cava.</title>
        <authorList>
            <person name="Hill R."/>
        </authorList>
    </citation>
    <scope>NUCLEOTIDE SEQUENCE</scope>
    <source>
        <strain evidence="3">IMI 356814</strain>
    </source>
</reference>
<accession>A0A9W8YGJ9</accession>
<keyword evidence="4" id="KW-1185">Reference proteome</keyword>
<dbReference type="AlphaFoldDB" id="A0A9W8YGJ9"/>
<feature type="signal peptide" evidence="2">
    <location>
        <begin position="1"/>
        <end position="18"/>
    </location>
</feature>
<gene>
    <name evidence="3" type="ORF">N0V83_000166</name>
</gene>
<dbReference type="OrthoDB" id="1600564at2759"/>